<comment type="caution">
    <text evidence="2">The sequence shown here is derived from an EMBL/GenBank/DDBJ whole genome shotgun (WGS) entry which is preliminary data.</text>
</comment>
<evidence type="ECO:0000256" key="1">
    <source>
        <dbReference type="SAM" id="MobiDB-lite"/>
    </source>
</evidence>
<name>A0ABT2K2D9_9ACTN</name>
<organism evidence="2 3">
    <name type="scientific">Streptomyces gossypii</name>
    <dbReference type="NCBI Taxonomy" id="2883101"/>
    <lineage>
        <taxon>Bacteria</taxon>
        <taxon>Bacillati</taxon>
        <taxon>Actinomycetota</taxon>
        <taxon>Actinomycetes</taxon>
        <taxon>Kitasatosporales</taxon>
        <taxon>Streptomycetaceae</taxon>
        <taxon>Streptomyces</taxon>
    </lineage>
</organism>
<keyword evidence="3" id="KW-1185">Reference proteome</keyword>
<gene>
    <name evidence="2" type="ORF">LHJ74_31270</name>
</gene>
<protein>
    <recommendedName>
        <fullName evidence="4">Zinc-finger domain-containing protein</fullName>
    </recommendedName>
</protein>
<evidence type="ECO:0000313" key="3">
    <source>
        <dbReference type="Proteomes" id="UP001156389"/>
    </source>
</evidence>
<dbReference type="RefSeq" id="WP_260221673.1">
    <property type="nucleotide sequence ID" value="NZ_JAJAGO010000020.1"/>
</dbReference>
<accession>A0ABT2K2D9</accession>
<proteinExistence type="predicted"/>
<reference evidence="2 3" key="1">
    <citation type="submission" date="2021-10" db="EMBL/GenBank/DDBJ databases">
        <title>Streptomyces gossypii sp. nov., isolated from soil collected from cotton field.</title>
        <authorList>
            <person name="Ge X."/>
            <person name="Chen X."/>
            <person name="Liu W."/>
        </authorList>
    </citation>
    <scope>NUCLEOTIDE SEQUENCE [LARGE SCALE GENOMIC DNA]</scope>
    <source>
        <strain evidence="2 3">N2-109</strain>
    </source>
</reference>
<sequence length="219" mass="22624">MAGPMTSPCDTFRAEATELLLLGRPLPEPLGRHLAACADCAGEAEGVRRVMRTFERAASPRAAGRDQFAAPPEAPGRRGGAFPPGARRRRLAGAAAALALAACAAFAAVDVSLDDGGGSATTAGVTLSREGRMTDHSWGTEVPVSVSGLLPGQTYRMMTGNADGELVPAGSLRAGPRDAPTHTRMVTAMARNAITMLVVQDADRNTVARLPVPPRGSRS</sequence>
<evidence type="ECO:0008006" key="4">
    <source>
        <dbReference type="Google" id="ProtNLM"/>
    </source>
</evidence>
<evidence type="ECO:0000313" key="2">
    <source>
        <dbReference type="EMBL" id="MCT2594336.1"/>
    </source>
</evidence>
<dbReference type="EMBL" id="JAJAGO010000020">
    <property type="protein sequence ID" value="MCT2594336.1"/>
    <property type="molecule type" value="Genomic_DNA"/>
</dbReference>
<dbReference type="Proteomes" id="UP001156389">
    <property type="component" value="Unassembled WGS sequence"/>
</dbReference>
<feature type="region of interest" description="Disordered" evidence="1">
    <location>
        <begin position="58"/>
        <end position="82"/>
    </location>
</feature>